<feature type="transmembrane region" description="Helical" evidence="1">
    <location>
        <begin position="196"/>
        <end position="216"/>
    </location>
</feature>
<dbReference type="InterPro" id="IPR040690">
    <property type="entry name" value="FtsX_ECD"/>
</dbReference>
<reference evidence="3 4" key="1">
    <citation type="submission" date="2017-02" db="EMBL/GenBank/DDBJ databases">
        <authorList>
            <person name="Peterson S.W."/>
        </authorList>
    </citation>
    <scope>NUCLEOTIDE SEQUENCE [LARGE SCALE GENOMIC DNA]</scope>
    <source>
        <strain evidence="3 4">ATCC 700028</strain>
    </source>
</reference>
<keyword evidence="1" id="KW-0472">Membrane</keyword>
<keyword evidence="4" id="KW-1185">Reference proteome</keyword>
<evidence type="ECO:0000313" key="3">
    <source>
        <dbReference type="EMBL" id="SJZ48795.1"/>
    </source>
</evidence>
<dbReference type="OrthoDB" id="86041at2"/>
<dbReference type="GO" id="GO:0051301">
    <property type="term" value="P:cell division"/>
    <property type="evidence" value="ECO:0007669"/>
    <property type="project" value="UniProtKB-KW"/>
</dbReference>
<dbReference type="RefSeq" id="WP_078693258.1">
    <property type="nucleotide sequence ID" value="NZ_FUWX01000005.1"/>
</dbReference>
<dbReference type="Pfam" id="PF18075">
    <property type="entry name" value="FtsX_ECD"/>
    <property type="match status" value="1"/>
</dbReference>
<keyword evidence="1" id="KW-1133">Transmembrane helix</keyword>
<keyword evidence="1" id="KW-0812">Transmembrane</keyword>
<accession>A0A1T4L275</accession>
<dbReference type="GO" id="GO:0016020">
    <property type="term" value="C:membrane"/>
    <property type="evidence" value="ECO:0007669"/>
    <property type="project" value="InterPro"/>
</dbReference>
<name>A0A1T4L275_9FUSO</name>
<evidence type="ECO:0000256" key="1">
    <source>
        <dbReference type="SAM" id="Phobius"/>
    </source>
</evidence>
<proteinExistence type="predicted"/>
<feature type="transmembrane region" description="Helical" evidence="1">
    <location>
        <begin position="236"/>
        <end position="258"/>
    </location>
</feature>
<protein>
    <submittedName>
        <fullName evidence="3">Cell division protein FtsX</fullName>
    </submittedName>
</protein>
<feature type="domain" description="FtsX extracellular" evidence="2">
    <location>
        <begin position="42"/>
        <end position="126"/>
    </location>
</feature>
<sequence>MNNRKRSFIVLAISFFLFSFFMSLMLNINHWENKLKESYFLTVELKGNVNEERANILENKLLKENEVRGVRYMTKDESFRNLQRELGIVIPKSDNALPNSLIIYFNNTNDIDKIQNFLEPEDSIKEIFVDSDFITMVESRIEVLKAINYIVLGITGAIGIMIYFAFKGFVDGEFYRLTLLNPNSNRNHIRAQNVNVLPFTGASLVGTLVFLNLYSFLREIILNYVPRLYLLTGNELLSTTFLILIGYNLFIWFTPMVLNRREK</sequence>
<dbReference type="PANTHER" id="PTHR47755">
    <property type="entry name" value="CELL DIVISION PROTEIN FTSX"/>
    <property type="match status" value="1"/>
</dbReference>
<dbReference type="PANTHER" id="PTHR47755:SF1">
    <property type="entry name" value="CELL DIVISION PROTEIN FTSX"/>
    <property type="match status" value="1"/>
</dbReference>
<organism evidence="3 4">
    <name type="scientific">Cetobacterium ceti</name>
    <dbReference type="NCBI Taxonomy" id="180163"/>
    <lineage>
        <taxon>Bacteria</taxon>
        <taxon>Fusobacteriati</taxon>
        <taxon>Fusobacteriota</taxon>
        <taxon>Fusobacteriia</taxon>
        <taxon>Fusobacteriales</taxon>
        <taxon>Fusobacteriaceae</taxon>
        <taxon>Cetobacterium</taxon>
    </lineage>
</organism>
<evidence type="ECO:0000313" key="4">
    <source>
        <dbReference type="Proteomes" id="UP000191153"/>
    </source>
</evidence>
<dbReference type="InterPro" id="IPR004513">
    <property type="entry name" value="FtsX"/>
</dbReference>
<gene>
    <name evidence="3" type="ORF">SAMN02745174_00728</name>
</gene>
<feature type="transmembrane region" description="Helical" evidence="1">
    <location>
        <begin position="146"/>
        <end position="166"/>
    </location>
</feature>
<dbReference type="STRING" id="180163.SAMN02745174_00728"/>
<evidence type="ECO:0000259" key="2">
    <source>
        <dbReference type="Pfam" id="PF18075"/>
    </source>
</evidence>
<dbReference type="Gene3D" id="3.30.70.3040">
    <property type="match status" value="1"/>
</dbReference>
<dbReference type="AlphaFoldDB" id="A0A1T4L275"/>
<keyword evidence="3" id="KW-0131">Cell cycle</keyword>
<dbReference type="Proteomes" id="UP000191153">
    <property type="component" value="Unassembled WGS sequence"/>
</dbReference>
<feature type="transmembrane region" description="Helical" evidence="1">
    <location>
        <begin position="7"/>
        <end position="28"/>
    </location>
</feature>
<keyword evidence="3" id="KW-0132">Cell division</keyword>
<dbReference type="EMBL" id="FUWX01000005">
    <property type="protein sequence ID" value="SJZ48795.1"/>
    <property type="molecule type" value="Genomic_DNA"/>
</dbReference>